<reference evidence="2" key="1">
    <citation type="journal article" date="2023" name="bioRxiv">
        <title>Improved chromosome-level genome assembly for marigold (Tagetes erecta).</title>
        <authorList>
            <person name="Jiang F."/>
            <person name="Yuan L."/>
            <person name="Wang S."/>
            <person name="Wang H."/>
            <person name="Xu D."/>
            <person name="Wang A."/>
            <person name="Fan W."/>
        </authorList>
    </citation>
    <scope>NUCLEOTIDE SEQUENCE</scope>
    <source>
        <strain evidence="2">WSJ</strain>
        <tissue evidence="2">Leaf</tissue>
    </source>
</reference>
<dbReference type="EMBL" id="JAUHHV010000011">
    <property type="protein sequence ID" value="KAK1408823.1"/>
    <property type="molecule type" value="Genomic_DNA"/>
</dbReference>
<dbReference type="GO" id="GO:0036498">
    <property type="term" value="P:IRE1-mediated unfolded protein response"/>
    <property type="evidence" value="ECO:0007669"/>
    <property type="project" value="TreeGrafter"/>
</dbReference>
<dbReference type="PANTHER" id="PTHR13954:SF6">
    <property type="entry name" value="NON-SPECIFIC SERINE_THREONINE PROTEIN KINASE"/>
    <property type="match status" value="1"/>
</dbReference>
<sequence>MLSAATDHSNIICLYGREEDEDFIYLVLEPYDCNLYDLIKNKSHPELWSFSNGFPSPDLLVLLRGIIVGLAHLHSLGFVHSDLKPSDVLMVGLRPKLSGSCYHLDHDKSLSRRYDTDISCTLGLSNEEDDEDWWLAVGDTASILSISDTEIEPGMDMIRLASIIYFCLGEGPRRLLRLPVKLSYEAQDLIFILSHSKLESRAPNASEVIIHPLFWNNERCSSFLKDAIDWIERKECDTLFPDINYTSNLVFYGTGWHVRVPRAFKQLKPVQIDVFFRKKFPALLMEADSEATVEAWTVSKSQFMAAMIEN</sequence>
<protein>
    <recommendedName>
        <fullName evidence="1">Protein kinase domain-containing protein</fullName>
    </recommendedName>
</protein>
<organism evidence="2 3">
    <name type="scientific">Tagetes erecta</name>
    <name type="common">African marigold</name>
    <dbReference type="NCBI Taxonomy" id="13708"/>
    <lineage>
        <taxon>Eukaryota</taxon>
        <taxon>Viridiplantae</taxon>
        <taxon>Streptophyta</taxon>
        <taxon>Embryophyta</taxon>
        <taxon>Tracheophyta</taxon>
        <taxon>Spermatophyta</taxon>
        <taxon>Magnoliopsida</taxon>
        <taxon>eudicotyledons</taxon>
        <taxon>Gunneridae</taxon>
        <taxon>Pentapetalae</taxon>
        <taxon>asterids</taxon>
        <taxon>campanulids</taxon>
        <taxon>Asterales</taxon>
        <taxon>Asteraceae</taxon>
        <taxon>Asteroideae</taxon>
        <taxon>Heliantheae alliance</taxon>
        <taxon>Tageteae</taxon>
        <taxon>Tagetes</taxon>
    </lineage>
</organism>
<dbReference type="Gene3D" id="1.10.510.10">
    <property type="entry name" value="Transferase(Phosphotransferase) domain 1"/>
    <property type="match status" value="1"/>
</dbReference>
<proteinExistence type="predicted"/>
<dbReference type="SUPFAM" id="SSF56112">
    <property type="entry name" value="Protein kinase-like (PK-like)"/>
    <property type="match status" value="1"/>
</dbReference>
<evidence type="ECO:0000313" key="2">
    <source>
        <dbReference type="EMBL" id="KAK1408823.1"/>
    </source>
</evidence>
<evidence type="ECO:0000259" key="1">
    <source>
        <dbReference type="PROSITE" id="PS50011"/>
    </source>
</evidence>
<dbReference type="PROSITE" id="PS50011">
    <property type="entry name" value="PROTEIN_KINASE_DOM"/>
    <property type="match status" value="1"/>
</dbReference>
<feature type="domain" description="Protein kinase" evidence="1">
    <location>
        <begin position="1"/>
        <end position="214"/>
    </location>
</feature>
<dbReference type="AlphaFoldDB" id="A0AAD8JSD3"/>
<comment type="caution">
    <text evidence="2">The sequence shown here is derived from an EMBL/GenBank/DDBJ whole genome shotgun (WGS) entry which is preliminary data.</text>
</comment>
<name>A0AAD8JSD3_TARER</name>
<accession>A0AAD8JSD3</accession>
<dbReference type="InterPro" id="IPR000719">
    <property type="entry name" value="Prot_kinase_dom"/>
</dbReference>
<dbReference type="GO" id="GO:0004674">
    <property type="term" value="F:protein serine/threonine kinase activity"/>
    <property type="evidence" value="ECO:0007669"/>
    <property type="project" value="InterPro"/>
</dbReference>
<dbReference type="Proteomes" id="UP001229421">
    <property type="component" value="Unassembled WGS sequence"/>
</dbReference>
<evidence type="ECO:0000313" key="3">
    <source>
        <dbReference type="Proteomes" id="UP001229421"/>
    </source>
</evidence>
<gene>
    <name evidence="2" type="ORF">QVD17_40898</name>
</gene>
<dbReference type="GO" id="GO:0005524">
    <property type="term" value="F:ATP binding"/>
    <property type="evidence" value="ECO:0007669"/>
    <property type="project" value="InterPro"/>
</dbReference>
<dbReference type="InterPro" id="IPR011009">
    <property type="entry name" value="Kinase-like_dom_sf"/>
</dbReference>
<dbReference type="GO" id="GO:0051082">
    <property type="term" value="F:unfolded protein binding"/>
    <property type="evidence" value="ECO:0007669"/>
    <property type="project" value="TreeGrafter"/>
</dbReference>
<dbReference type="InterPro" id="IPR045133">
    <property type="entry name" value="IRE1/2-like"/>
</dbReference>
<dbReference type="SMART" id="SM00220">
    <property type="entry name" value="S_TKc"/>
    <property type="match status" value="1"/>
</dbReference>
<dbReference type="GO" id="GO:0004521">
    <property type="term" value="F:RNA endonuclease activity"/>
    <property type="evidence" value="ECO:0007669"/>
    <property type="project" value="InterPro"/>
</dbReference>
<keyword evidence="3" id="KW-1185">Reference proteome</keyword>
<dbReference type="Pfam" id="PF00069">
    <property type="entry name" value="Pkinase"/>
    <property type="match status" value="1"/>
</dbReference>
<dbReference type="GO" id="GO:1990604">
    <property type="term" value="C:IRE1-TRAF2-ASK1 complex"/>
    <property type="evidence" value="ECO:0007669"/>
    <property type="project" value="TreeGrafter"/>
</dbReference>
<dbReference type="PANTHER" id="PTHR13954">
    <property type="entry name" value="IRE1-RELATED"/>
    <property type="match status" value="1"/>
</dbReference>